<geneLocation type="chloroplast" evidence="1"/>
<organism evidence="1">
    <name type="scientific">Polysiphonia elongata</name>
    <dbReference type="NCBI Taxonomy" id="159753"/>
    <lineage>
        <taxon>Eukaryota</taxon>
        <taxon>Rhodophyta</taxon>
        <taxon>Florideophyceae</taxon>
        <taxon>Rhodymeniophycidae</taxon>
        <taxon>Ceramiales</taxon>
        <taxon>Rhodomelaceae</taxon>
        <taxon>Polysiphonioideae</taxon>
        <taxon>Polysiphonia</taxon>
    </lineage>
</organism>
<protein>
    <submittedName>
        <fullName evidence="1">Uncharacterized protein</fullName>
    </submittedName>
</protein>
<sequence length="48" mass="5936">MVINNFKTYHYYIKKKLKKLLVNYFLIKDNLVNYAFFSKKLYILKSIL</sequence>
<proteinExistence type="predicted"/>
<name>A0A1Z1MBP8_9FLOR</name>
<dbReference type="EMBL" id="MF101427">
    <property type="protein sequence ID" value="ARW63245.1"/>
    <property type="molecule type" value="Genomic_DNA"/>
</dbReference>
<keyword evidence="1" id="KW-0934">Plastid</keyword>
<dbReference type="RefSeq" id="YP_009394683.1">
    <property type="nucleotide sequence ID" value="NC_035274.1"/>
</dbReference>
<dbReference type="AlphaFoldDB" id="A0A1Z1MBP8"/>
<reference evidence="1" key="1">
    <citation type="journal article" date="2017" name="J. Phycol.">
        <title>Analysis of chloroplast genomes and a supermatrix inform reclassification of the Rhodomelaceae (Rhodophyta).</title>
        <authorList>
            <person name="Diaz-Tapia P."/>
            <person name="Maggs C.A."/>
            <person name="West J.A."/>
            <person name="Verbruggen H."/>
        </authorList>
    </citation>
    <scope>NUCLEOTIDE SEQUENCE</scope>
    <source>
        <strain evidence="1">PD547</strain>
    </source>
</reference>
<evidence type="ECO:0000313" key="1">
    <source>
        <dbReference type="EMBL" id="ARW63245.1"/>
    </source>
</evidence>
<dbReference type="GeneID" id="33356584"/>
<gene>
    <name evidence="1" type="primary">orf48</name>
</gene>
<keyword evidence="1" id="KW-0150">Chloroplast</keyword>
<accession>A0A1Z1MBP8</accession>